<dbReference type="Pfam" id="PF07687">
    <property type="entry name" value="M20_dimer"/>
    <property type="match status" value="1"/>
</dbReference>
<keyword evidence="5" id="KW-0479">Metal-binding</keyword>
<dbReference type="PANTHER" id="PTHR43808:SF8">
    <property type="entry name" value="PEPTIDASE M20 DIMERISATION DOMAIN-CONTAINING PROTEIN"/>
    <property type="match status" value="1"/>
</dbReference>
<dbReference type="InterPro" id="IPR011650">
    <property type="entry name" value="Peptidase_M20_dimer"/>
</dbReference>
<sequence length="391" mass="43089">MEKYLKILQDLVRIESVNDHERQVAEYIEGIFKGRDRVESQIIDSYPGRANIIVKVKGKRPGKIFAFSGHLDVVASGEGWTHPPFGGEIQDGKLYGRGTCDMKAGVAASIYAILDILEEDRDFPGEIWFIGTVGEEIGMQGALDLVEGGYLDGVDAILISEPTKRDGENQAIFACKGSIMYTIQSQGRSAHSSMPDLGINSILALSDYIHQVQEEFDQVTANPAYQNKDLGSTINVFSMIQGGNQVNSVPEKAWLKGNIRTVPEFGSDKAIGLLQDFIEKNNQDPTRASLSLELDQVLDPAQAGRDNALIQALKKAGQGKNIQVRPLIGACELCRYINLPGEVQLLVYGPGLTKNAHVVDEYIELDEYLDTIEIFKKTALDFLGRPEENRD</sequence>
<comment type="caution">
    <text evidence="12">The sequence shown here is derived from an EMBL/GenBank/DDBJ whole genome shotgun (WGS) entry which is preliminary data.</text>
</comment>
<evidence type="ECO:0000256" key="5">
    <source>
        <dbReference type="ARBA" id="ARBA00022723"/>
    </source>
</evidence>
<dbReference type="SUPFAM" id="SSF53187">
    <property type="entry name" value="Zn-dependent exopeptidases"/>
    <property type="match status" value="1"/>
</dbReference>
<evidence type="ECO:0000256" key="10">
    <source>
        <dbReference type="ARBA" id="ARBA00023285"/>
    </source>
</evidence>
<dbReference type="SUPFAM" id="SSF55031">
    <property type="entry name" value="Bacterial exopeptidase dimerisation domain"/>
    <property type="match status" value="1"/>
</dbReference>
<dbReference type="NCBIfam" id="TIGR01910">
    <property type="entry name" value="DapE-ArgE"/>
    <property type="match status" value="1"/>
</dbReference>
<keyword evidence="4" id="KW-0028">Amino-acid biosynthesis</keyword>
<evidence type="ECO:0000256" key="8">
    <source>
        <dbReference type="ARBA" id="ARBA00022915"/>
    </source>
</evidence>
<comment type="similarity">
    <text evidence="3">Belongs to the peptidase M20A family.</text>
</comment>
<accession>A0A8H2QX99</accession>
<dbReference type="Gene3D" id="3.30.70.360">
    <property type="match status" value="1"/>
</dbReference>
<protein>
    <submittedName>
        <fullName evidence="12">Probable succinyl-diaminopimelate desuccinylase</fullName>
        <ecNumber evidence="12">3.5.1.18</ecNumber>
    </submittedName>
</protein>
<dbReference type="EC" id="3.5.1.18" evidence="12"/>
<dbReference type="InterPro" id="IPR050072">
    <property type="entry name" value="Peptidase_M20A"/>
</dbReference>
<dbReference type="CDD" id="cd08659">
    <property type="entry name" value="M20_ArgE_DapE-like"/>
    <property type="match status" value="1"/>
</dbReference>
<name>A0A8H2QX99_9FIRM</name>
<dbReference type="EMBL" id="CAACYI010000001">
    <property type="protein sequence ID" value="VFB15599.1"/>
    <property type="molecule type" value="Genomic_DNA"/>
</dbReference>
<evidence type="ECO:0000313" key="13">
    <source>
        <dbReference type="Proteomes" id="UP000377798"/>
    </source>
</evidence>
<evidence type="ECO:0000256" key="6">
    <source>
        <dbReference type="ARBA" id="ARBA00022801"/>
    </source>
</evidence>
<dbReference type="PANTHER" id="PTHR43808">
    <property type="entry name" value="ACETYLORNITHINE DEACETYLASE"/>
    <property type="match status" value="1"/>
</dbReference>
<keyword evidence="13" id="KW-1185">Reference proteome</keyword>
<comment type="cofactor">
    <cofactor evidence="2">
        <name>Zn(2+)</name>
        <dbReference type="ChEBI" id="CHEBI:29105"/>
    </cofactor>
</comment>
<dbReference type="Pfam" id="PF01546">
    <property type="entry name" value="Peptidase_M20"/>
    <property type="match status" value="1"/>
</dbReference>
<evidence type="ECO:0000256" key="7">
    <source>
        <dbReference type="ARBA" id="ARBA00022833"/>
    </source>
</evidence>
<keyword evidence="10" id="KW-0170">Cobalt</keyword>
<dbReference type="GO" id="GO:0019877">
    <property type="term" value="P:diaminopimelate biosynthetic process"/>
    <property type="evidence" value="ECO:0007669"/>
    <property type="project" value="UniProtKB-KW"/>
</dbReference>
<dbReference type="InterPro" id="IPR002933">
    <property type="entry name" value="Peptidase_M20"/>
</dbReference>
<evidence type="ECO:0000259" key="11">
    <source>
        <dbReference type="Pfam" id="PF07687"/>
    </source>
</evidence>
<dbReference type="Proteomes" id="UP000377798">
    <property type="component" value="Unassembled WGS sequence"/>
</dbReference>
<feature type="domain" description="Peptidase M20 dimerisation" evidence="11">
    <location>
        <begin position="176"/>
        <end position="282"/>
    </location>
</feature>
<dbReference type="InterPro" id="IPR036264">
    <property type="entry name" value="Bact_exopeptidase_dim_dom"/>
</dbReference>
<evidence type="ECO:0000256" key="4">
    <source>
        <dbReference type="ARBA" id="ARBA00022605"/>
    </source>
</evidence>
<proteinExistence type="inferred from homology"/>
<dbReference type="NCBIfam" id="NF006365">
    <property type="entry name" value="PRK08588.1"/>
    <property type="match status" value="1"/>
</dbReference>
<evidence type="ECO:0000256" key="2">
    <source>
        <dbReference type="ARBA" id="ARBA00001947"/>
    </source>
</evidence>
<keyword evidence="8" id="KW-0220">Diaminopimelate biosynthesis</keyword>
<dbReference type="GO" id="GO:0046872">
    <property type="term" value="F:metal ion binding"/>
    <property type="evidence" value="ECO:0007669"/>
    <property type="project" value="UniProtKB-KW"/>
</dbReference>
<gene>
    <name evidence="12" type="primary">dapE</name>
    <name evidence="12" type="ORF">NCTC13150_00098</name>
</gene>
<reference evidence="12 13" key="1">
    <citation type="submission" date="2019-02" db="EMBL/GenBank/DDBJ databases">
        <authorList>
            <consortium name="Pathogen Informatics"/>
        </authorList>
    </citation>
    <scope>NUCLEOTIDE SEQUENCE [LARGE SCALE GENOMIC DNA]</scope>
    <source>
        <strain evidence="12 13">3012STDY7089603</strain>
    </source>
</reference>
<comment type="cofactor">
    <cofactor evidence="1">
        <name>Co(2+)</name>
        <dbReference type="ChEBI" id="CHEBI:48828"/>
    </cofactor>
</comment>
<dbReference type="RefSeq" id="WP_219849911.1">
    <property type="nucleotide sequence ID" value="NZ_CAACYI010000001.1"/>
</dbReference>
<dbReference type="GO" id="GO:0009014">
    <property type="term" value="F:succinyl-diaminopimelate desuccinylase activity"/>
    <property type="evidence" value="ECO:0007669"/>
    <property type="project" value="UniProtKB-EC"/>
</dbReference>
<keyword evidence="6 12" id="KW-0378">Hydrolase</keyword>
<dbReference type="Gene3D" id="3.40.630.10">
    <property type="entry name" value="Zn peptidases"/>
    <property type="match status" value="1"/>
</dbReference>
<organism evidence="12 13">
    <name type="scientific">Urinicoccus massiliensis</name>
    <dbReference type="NCBI Taxonomy" id="1723382"/>
    <lineage>
        <taxon>Bacteria</taxon>
        <taxon>Bacillati</taxon>
        <taxon>Bacillota</taxon>
        <taxon>Tissierellia</taxon>
        <taxon>Tissierellales</taxon>
        <taxon>Peptoniphilaceae</taxon>
        <taxon>Urinicoccus</taxon>
    </lineage>
</organism>
<dbReference type="InterPro" id="IPR010182">
    <property type="entry name" value="ArgE/DapE"/>
</dbReference>
<evidence type="ECO:0000256" key="1">
    <source>
        <dbReference type="ARBA" id="ARBA00001941"/>
    </source>
</evidence>
<evidence type="ECO:0000256" key="9">
    <source>
        <dbReference type="ARBA" id="ARBA00023154"/>
    </source>
</evidence>
<dbReference type="AlphaFoldDB" id="A0A8H2QX99"/>
<evidence type="ECO:0000256" key="3">
    <source>
        <dbReference type="ARBA" id="ARBA00006247"/>
    </source>
</evidence>
<dbReference type="GO" id="GO:0009085">
    <property type="term" value="P:lysine biosynthetic process"/>
    <property type="evidence" value="ECO:0007669"/>
    <property type="project" value="UniProtKB-KW"/>
</dbReference>
<keyword evidence="7" id="KW-0862">Zinc</keyword>
<evidence type="ECO:0000313" key="12">
    <source>
        <dbReference type="EMBL" id="VFB15599.1"/>
    </source>
</evidence>
<keyword evidence="9" id="KW-0457">Lysine biosynthesis</keyword>